<evidence type="ECO:0000313" key="1">
    <source>
        <dbReference type="EMBL" id="GBN47457.1"/>
    </source>
</evidence>
<evidence type="ECO:0000313" key="2">
    <source>
        <dbReference type="Proteomes" id="UP000499080"/>
    </source>
</evidence>
<dbReference type="EMBL" id="BGPR01010683">
    <property type="protein sequence ID" value="GBN47457.1"/>
    <property type="molecule type" value="Genomic_DNA"/>
</dbReference>
<dbReference type="Proteomes" id="UP000499080">
    <property type="component" value="Unassembled WGS sequence"/>
</dbReference>
<proteinExistence type="predicted"/>
<sequence>MLVTPSSFYQLLNSSIHQNSCWCCLFHRGSRYDVVIILILSSAQMKILRASLLVSCCTSTHSPDSSPKWTFICLIQLEETYLWEANPCR</sequence>
<dbReference type="AlphaFoldDB" id="A0A4Y2PB41"/>
<gene>
    <name evidence="1" type="ORF">AVEN_149423_1</name>
</gene>
<comment type="caution">
    <text evidence="1">The sequence shown here is derived from an EMBL/GenBank/DDBJ whole genome shotgun (WGS) entry which is preliminary data.</text>
</comment>
<keyword evidence="2" id="KW-1185">Reference proteome</keyword>
<accession>A0A4Y2PB41</accession>
<name>A0A4Y2PB41_ARAVE</name>
<reference evidence="1 2" key="1">
    <citation type="journal article" date="2019" name="Sci. Rep.">
        <title>Orb-weaving spider Araneus ventricosus genome elucidates the spidroin gene catalogue.</title>
        <authorList>
            <person name="Kono N."/>
            <person name="Nakamura H."/>
            <person name="Ohtoshi R."/>
            <person name="Moran D.A.P."/>
            <person name="Shinohara A."/>
            <person name="Yoshida Y."/>
            <person name="Fujiwara M."/>
            <person name="Mori M."/>
            <person name="Tomita M."/>
            <person name="Arakawa K."/>
        </authorList>
    </citation>
    <scope>NUCLEOTIDE SEQUENCE [LARGE SCALE GENOMIC DNA]</scope>
</reference>
<protein>
    <submittedName>
        <fullName evidence="1">Uncharacterized protein</fullName>
    </submittedName>
</protein>
<organism evidence="1 2">
    <name type="scientific">Araneus ventricosus</name>
    <name type="common">Orbweaver spider</name>
    <name type="synonym">Epeira ventricosa</name>
    <dbReference type="NCBI Taxonomy" id="182803"/>
    <lineage>
        <taxon>Eukaryota</taxon>
        <taxon>Metazoa</taxon>
        <taxon>Ecdysozoa</taxon>
        <taxon>Arthropoda</taxon>
        <taxon>Chelicerata</taxon>
        <taxon>Arachnida</taxon>
        <taxon>Araneae</taxon>
        <taxon>Araneomorphae</taxon>
        <taxon>Entelegynae</taxon>
        <taxon>Araneoidea</taxon>
        <taxon>Araneidae</taxon>
        <taxon>Araneus</taxon>
    </lineage>
</organism>